<dbReference type="InterPro" id="IPR006222">
    <property type="entry name" value="GCVT_N"/>
</dbReference>
<evidence type="ECO:0000313" key="5">
    <source>
        <dbReference type="Proteomes" id="UP000622317"/>
    </source>
</evidence>
<keyword evidence="5" id="KW-1185">Reference proteome</keyword>
<dbReference type="InterPro" id="IPR017703">
    <property type="entry name" value="YgfZ/GCV_T_CS"/>
</dbReference>
<dbReference type="EMBL" id="JACYFG010000051">
    <property type="protein sequence ID" value="MBD5782065.1"/>
    <property type="molecule type" value="Genomic_DNA"/>
</dbReference>
<gene>
    <name evidence="4" type="ORF">IEN85_21380</name>
</gene>
<evidence type="ECO:0000259" key="3">
    <source>
        <dbReference type="Pfam" id="PF01571"/>
    </source>
</evidence>
<keyword evidence="1" id="KW-0809">Transit peptide</keyword>
<feature type="binding site" evidence="2">
    <location>
        <position position="150"/>
    </location>
    <ligand>
        <name>substrate</name>
    </ligand>
</feature>
<dbReference type="SUPFAM" id="SSF103025">
    <property type="entry name" value="Folate-binding domain"/>
    <property type="match status" value="1"/>
</dbReference>
<dbReference type="RefSeq" id="WP_191619132.1">
    <property type="nucleotide sequence ID" value="NZ_JACYFG010000051.1"/>
</dbReference>
<feature type="domain" description="GCVT N-terminal" evidence="3">
    <location>
        <begin position="15"/>
        <end position="114"/>
    </location>
</feature>
<accession>A0A927FCX8</accession>
<organism evidence="4 5">
    <name type="scientific">Pelagicoccus enzymogenes</name>
    <dbReference type="NCBI Taxonomy" id="2773457"/>
    <lineage>
        <taxon>Bacteria</taxon>
        <taxon>Pseudomonadati</taxon>
        <taxon>Verrucomicrobiota</taxon>
        <taxon>Opitutia</taxon>
        <taxon>Puniceicoccales</taxon>
        <taxon>Pelagicoccaceae</taxon>
        <taxon>Pelagicoccus</taxon>
    </lineage>
</organism>
<dbReference type="Gene3D" id="3.30.1360.120">
    <property type="entry name" value="Probable tRNA modification gtpase trme, domain 1"/>
    <property type="match status" value="1"/>
</dbReference>
<dbReference type="GO" id="GO:0016226">
    <property type="term" value="P:iron-sulfur cluster assembly"/>
    <property type="evidence" value="ECO:0007669"/>
    <property type="project" value="TreeGrafter"/>
</dbReference>
<evidence type="ECO:0000256" key="2">
    <source>
        <dbReference type="PIRSR" id="PIRSR006487-1"/>
    </source>
</evidence>
<proteinExistence type="predicted"/>
<dbReference type="InterPro" id="IPR027266">
    <property type="entry name" value="TrmE/GcvT-like"/>
</dbReference>
<evidence type="ECO:0000256" key="1">
    <source>
        <dbReference type="ARBA" id="ARBA00022946"/>
    </source>
</evidence>
<reference evidence="4" key="1">
    <citation type="submission" date="2020-09" db="EMBL/GenBank/DDBJ databases">
        <title>Pelagicoccus enzymogenes sp. nov. with an EPS production, isolated from marine sediment.</title>
        <authorList>
            <person name="Feng X."/>
        </authorList>
    </citation>
    <scope>NUCLEOTIDE SEQUENCE</scope>
    <source>
        <strain evidence="4">NFK12</strain>
    </source>
</reference>
<sequence>MQKSSFYKYRPSGFVSVSGPDALEFLQGQFSNDLAKMEVGQVVYGLWLNRKGKIVADSFALRQGEERVALLSYFCEGAAIFDRLDAYLIMEDAELEKASEAPLACSVFGDAAQAAACERLGLKLPQLGEFSESEGVVAFWGRRGGVSSLELVGIDTSGSVCIERLDALISESGVESLSCNDLDAFAIEGRVPQIGKGFGDSDLPQELGLEVDAVSFRKGCYLGQEVMARLHAMGRVRKGLRVVSIENVDTASGLALPVDLLDEAGKRQGSLRSVAYSKSGGVVGLAVVSSGFSGRSLAAGDLLVELQESEEGR</sequence>
<dbReference type="PANTHER" id="PTHR22602">
    <property type="entry name" value="TRANSFERASE CAF17, MITOCHONDRIAL-RELATED"/>
    <property type="match status" value="1"/>
</dbReference>
<dbReference type="InterPro" id="IPR045179">
    <property type="entry name" value="YgfZ/GcvT"/>
</dbReference>
<evidence type="ECO:0000313" key="4">
    <source>
        <dbReference type="EMBL" id="MBD5782065.1"/>
    </source>
</evidence>
<dbReference type="Proteomes" id="UP000622317">
    <property type="component" value="Unassembled WGS sequence"/>
</dbReference>
<dbReference type="PIRSF" id="PIRSF006487">
    <property type="entry name" value="GcvT"/>
    <property type="match status" value="1"/>
</dbReference>
<name>A0A927FCX8_9BACT</name>
<comment type="caution">
    <text evidence="4">The sequence shown here is derived from an EMBL/GenBank/DDBJ whole genome shotgun (WGS) entry which is preliminary data.</text>
</comment>
<protein>
    <recommendedName>
        <fullName evidence="3">GCVT N-terminal domain-containing protein</fullName>
    </recommendedName>
</protein>
<dbReference type="AlphaFoldDB" id="A0A927FCX8"/>
<dbReference type="NCBIfam" id="TIGR03317">
    <property type="entry name" value="ygfZ_signature"/>
    <property type="match status" value="1"/>
</dbReference>
<dbReference type="Pfam" id="PF01571">
    <property type="entry name" value="GCV_T"/>
    <property type="match status" value="1"/>
</dbReference>
<dbReference type="PANTHER" id="PTHR22602:SF0">
    <property type="entry name" value="TRANSFERASE CAF17, MITOCHONDRIAL-RELATED"/>
    <property type="match status" value="1"/>
</dbReference>